<dbReference type="InterPro" id="IPR004682">
    <property type="entry name" value="TRAP_DctP"/>
</dbReference>
<dbReference type="InterPro" id="IPR038404">
    <property type="entry name" value="TRAP_DctP_sf"/>
</dbReference>
<dbReference type="CDD" id="cd13603">
    <property type="entry name" value="PBP2_TRAP_Siap_TeaA_like"/>
    <property type="match status" value="1"/>
</dbReference>
<comment type="similarity">
    <text evidence="2">Belongs to the bacterial solute-binding protein 7 family.</text>
</comment>
<feature type="chain" id="PRO_5037778915" evidence="5">
    <location>
        <begin position="31"/>
        <end position="336"/>
    </location>
</feature>
<dbReference type="EMBL" id="JACORT010000002">
    <property type="protein sequence ID" value="MBC5782747.1"/>
    <property type="molecule type" value="Genomic_DNA"/>
</dbReference>
<feature type="signal peptide" evidence="5">
    <location>
        <begin position="1"/>
        <end position="30"/>
    </location>
</feature>
<dbReference type="AlphaFoldDB" id="A0A923MN73"/>
<dbReference type="InterPro" id="IPR018389">
    <property type="entry name" value="DctP_fam"/>
</dbReference>
<evidence type="ECO:0000256" key="4">
    <source>
        <dbReference type="ARBA" id="ARBA00022729"/>
    </source>
</evidence>
<dbReference type="PANTHER" id="PTHR33376">
    <property type="match status" value="1"/>
</dbReference>
<evidence type="ECO:0000256" key="1">
    <source>
        <dbReference type="ARBA" id="ARBA00004196"/>
    </source>
</evidence>
<dbReference type="Proteomes" id="UP000608513">
    <property type="component" value="Unassembled WGS sequence"/>
</dbReference>
<dbReference type="GO" id="GO:0030288">
    <property type="term" value="C:outer membrane-bounded periplasmic space"/>
    <property type="evidence" value="ECO:0007669"/>
    <property type="project" value="InterPro"/>
</dbReference>
<comment type="caution">
    <text evidence="6">The sequence shown here is derived from an EMBL/GenBank/DDBJ whole genome shotgun (WGS) entry which is preliminary data.</text>
</comment>
<keyword evidence="4 5" id="KW-0732">Signal</keyword>
<dbReference type="NCBIfam" id="NF037995">
    <property type="entry name" value="TRAP_S1"/>
    <property type="match status" value="1"/>
</dbReference>
<evidence type="ECO:0000256" key="2">
    <source>
        <dbReference type="ARBA" id="ARBA00009023"/>
    </source>
</evidence>
<gene>
    <name evidence="6" type="ORF">H8N03_07300</name>
</gene>
<dbReference type="SUPFAM" id="SSF53850">
    <property type="entry name" value="Periplasmic binding protein-like II"/>
    <property type="match status" value="1"/>
</dbReference>
<dbReference type="GO" id="GO:0055085">
    <property type="term" value="P:transmembrane transport"/>
    <property type="evidence" value="ECO:0007669"/>
    <property type="project" value="InterPro"/>
</dbReference>
<protein>
    <submittedName>
        <fullName evidence="6">TRAP transporter substrate-binding protein</fullName>
    </submittedName>
</protein>
<dbReference type="NCBIfam" id="TIGR00787">
    <property type="entry name" value="dctP"/>
    <property type="match status" value="1"/>
</dbReference>
<accession>A0A923MN73</accession>
<evidence type="ECO:0000256" key="5">
    <source>
        <dbReference type="SAM" id="SignalP"/>
    </source>
</evidence>
<keyword evidence="3" id="KW-0813">Transport</keyword>
<evidence type="ECO:0000256" key="3">
    <source>
        <dbReference type="ARBA" id="ARBA00022448"/>
    </source>
</evidence>
<organism evidence="6 7">
    <name type="scientific">Ramlibacter cellulosilyticus</name>
    <dbReference type="NCBI Taxonomy" id="2764187"/>
    <lineage>
        <taxon>Bacteria</taxon>
        <taxon>Pseudomonadati</taxon>
        <taxon>Pseudomonadota</taxon>
        <taxon>Betaproteobacteria</taxon>
        <taxon>Burkholderiales</taxon>
        <taxon>Comamonadaceae</taxon>
        <taxon>Ramlibacter</taxon>
    </lineage>
</organism>
<name>A0A923MN73_9BURK</name>
<proteinExistence type="inferred from homology"/>
<dbReference type="PANTHER" id="PTHR33376:SF4">
    <property type="entry name" value="SIALIC ACID-BINDING PERIPLASMIC PROTEIN SIAP"/>
    <property type="match status" value="1"/>
</dbReference>
<comment type="subcellular location">
    <subcellularLocation>
        <location evidence="1">Cell envelope</location>
    </subcellularLocation>
</comment>
<dbReference type="Gene3D" id="3.40.190.170">
    <property type="entry name" value="Bacterial extracellular solute-binding protein, family 7"/>
    <property type="match status" value="1"/>
</dbReference>
<reference evidence="6" key="1">
    <citation type="submission" date="2020-08" db="EMBL/GenBank/DDBJ databases">
        <title>Ramlibacter sp. USB13 16S ribosomal RNA gene genome sequencing and assembly.</title>
        <authorList>
            <person name="Kang M."/>
        </authorList>
    </citation>
    <scope>NUCLEOTIDE SEQUENCE</scope>
    <source>
        <strain evidence="6">USB13</strain>
    </source>
</reference>
<dbReference type="Pfam" id="PF03480">
    <property type="entry name" value="DctP"/>
    <property type="match status" value="1"/>
</dbReference>
<sequence>MKGPSPMKPALARLALASLLALGAALPAAAQQKLQIAGNFATEHPSSVAVEQVFRKEVARLTNNQLQVDVFPAMQLGGAKENVDAVRSGTLALTWVGAAFLSRIAPELEAVSLPFVFANRESAFRVIDGPVGHAIDRKLQDKGFLSLGWMELGMRHVTNSKAPIRTMADLKGLKVRLQPNETHLATFRALGANPVAMDVKELYSALEQRVVDGQENPYTVISASRFSEVQKNLSNTGHFFDFIAVVASKKAFEQLKPEYQKAVREAMTSTIAYQRKLAAEQEAQKFAELKAKMAYTEITPAARDEMRKASLPVIEDVKKRAGADLVNQVLAEVAKP</sequence>
<keyword evidence="7" id="KW-1185">Reference proteome</keyword>
<evidence type="ECO:0000313" key="6">
    <source>
        <dbReference type="EMBL" id="MBC5782747.1"/>
    </source>
</evidence>
<dbReference type="PIRSF" id="PIRSF006470">
    <property type="entry name" value="DctB"/>
    <property type="match status" value="1"/>
</dbReference>
<evidence type="ECO:0000313" key="7">
    <source>
        <dbReference type="Proteomes" id="UP000608513"/>
    </source>
</evidence>